<dbReference type="InterPro" id="IPR019748">
    <property type="entry name" value="FERM_central"/>
</dbReference>
<keyword evidence="4" id="KW-0963">Cytoplasm</keyword>
<keyword evidence="5" id="KW-0965">Cell junction</keyword>
<reference evidence="9 10" key="1">
    <citation type="journal article" date="2011" name="Science">
        <title>The ecoresponsive genome of Daphnia pulex.</title>
        <authorList>
            <person name="Colbourne J.K."/>
            <person name="Pfrender M.E."/>
            <person name="Gilbert D."/>
            <person name="Thomas W.K."/>
            <person name="Tucker A."/>
            <person name="Oakley T.H."/>
            <person name="Tokishita S."/>
            <person name="Aerts A."/>
            <person name="Arnold G.J."/>
            <person name="Basu M.K."/>
            <person name="Bauer D.J."/>
            <person name="Caceres C.E."/>
            <person name="Carmel L."/>
            <person name="Casola C."/>
            <person name="Choi J.H."/>
            <person name="Detter J.C."/>
            <person name="Dong Q."/>
            <person name="Dusheyko S."/>
            <person name="Eads B.D."/>
            <person name="Frohlich T."/>
            <person name="Geiler-Samerotte K.A."/>
            <person name="Gerlach D."/>
            <person name="Hatcher P."/>
            <person name="Jogdeo S."/>
            <person name="Krijgsveld J."/>
            <person name="Kriventseva E.V."/>
            <person name="Kultz D."/>
            <person name="Laforsch C."/>
            <person name="Lindquist E."/>
            <person name="Lopez J."/>
            <person name="Manak J.R."/>
            <person name="Muller J."/>
            <person name="Pangilinan J."/>
            <person name="Patwardhan R.P."/>
            <person name="Pitluck S."/>
            <person name="Pritham E.J."/>
            <person name="Rechtsteiner A."/>
            <person name="Rho M."/>
            <person name="Rogozin I.B."/>
            <person name="Sakarya O."/>
            <person name="Salamov A."/>
            <person name="Schaack S."/>
            <person name="Shapiro H."/>
            <person name="Shiga Y."/>
            <person name="Skalitzky C."/>
            <person name="Smith Z."/>
            <person name="Souvorov A."/>
            <person name="Sung W."/>
            <person name="Tang Z."/>
            <person name="Tsuchiya D."/>
            <person name="Tu H."/>
            <person name="Vos H."/>
            <person name="Wang M."/>
            <person name="Wolf Y.I."/>
            <person name="Yamagata H."/>
            <person name="Yamada T."/>
            <person name="Ye Y."/>
            <person name="Shaw J.R."/>
            <person name="Andrews J."/>
            <person name="Crease T.J."/>
            <person name="Tang H."/>
            <person name="Lucas S.M."/>
            <person name="Robertson H.M."/>
            <person name="Bork P."/>
            <person name="Koonin E.V."/>
            <person name="Zdobnov E.M."/>
            <person name="Grigoriev I.V."/>
            <person name="Lynch M."/>
            <person name="Boore J.L."/>
        </authorList>
    </citation>
    <scope>NUCLEOTIDE SEQUENCE [LARGE SCALE GENOMIC DNA]</scope>
</reference>
<dbReference type="FunFam" id="2.30.29.30:FF:000002">
    <property type="entry name" value="Band 4.1-like protein 5 isoform 1"/>
    <property type="match status" value="1"/>
</dbReference>
<feature type="region of interest" description="Disordered" evidence="7">
    <location>
        <begin position="691"/>
        <end position="711"/>
    </location>
</feature>
<feature type="compositionally biased region" description="Polar residues" evidence="7">
    <location>
        <begin position="395"/>
        <end position="414"/>
    </location>
</feature>
<gene>
    <name evidence="9" type="ORF">DAPPUDRAFT_307720</name>
</gene>
<dbReference type="InterPro" id="IPR019749">
    <property type="entry name" value="Band_41_domain"/>
</dbReference>
<feature type="region of interest" description="Disordered" evidence="7">
    <location>
        <begin position="344"/>
        <end position="414"/>
    </location>
</feature>
<evidence type="ECO:0000256" key="3">
    <source>
        <dbReference type="ARBA" id="ARBA00022025"/>
    </source>
</evidence>
<dbReference type="Gene3D" id="3.10.20.90">
    <property type="entry name" value="Phosphatidylinositol 3-kinase Catalytic Subunit, Chain A, domain 1"/>
    <property type="match status" value="1"/>
</dbReference>
<comment type="subcellular location">
    <subcellularLocation>
        <location evidence="2">Cell junction</location>
        <location evidence="2">Adherens junction</location>
    </subcellularLocation>
    <subcellularLocation>
        <location evidence="6">Cell projection</location>
        <location evidence="6">Rhabdomere</location>
    </subcellularLocation>
    <subcellularLocation>
        <location evidence="1">Cytoplasm</location>
    </subcellularLocation>
</comment>
<dbReference type="Gene3D" id="2.30.29.30">
    <property type="entry name" value="Pleckstrin-homology domain (PH domain)/Phosphotyrosine-binding domain (PTB)"/>
    <property type="match status" value="1"/>
</dbReference>
<name>E9H4E1_DAPPU</name>
<dbReference type="Pfam" id="PF08736">
    <property type="entry name" value="FA"/>
    <property type="match status" value="1"/>
</dbReference>
<dbReference type="HOGENOM" id="CLU_003623_4_1_1"/>
<dbReference type="InterPro" id="IPR018980">
    <property type="entry name" value="FERM_PH-like_C"/>
</dbReference>
<dbReference type="PhylomeDB" id="E9H4E1"/>
<dbReference type="InterPro" id="IPR018979">
    <property type="entry name" value="FERM_N"/>
</dbReference>
<dbReference type="InterPro" id="IPR000299">
    <property type="entry name" value="FERM_domain"/>
</dbReference>
<dbReference type="GO" id="GO:0005856">
    <property type="term" value="C:cytoskeleton"/>
    <property type="evidence" value="ECO:0000318"/>
    <property type="project" value="GO_Central"/>
</dbReference>
<dbReference type="Gene3D" id="1.20.80.10">
    <property type="match status" value="1"/>
</dbReference>
<dbReference type="InParanoid" id="E9H4E1"/>
<dbReference type="GO" id="GO:0031032">
    <property type="term" value="P:actomyosin structure organization"/>
    <property type="evidence" value="ECO:0000318"/>
    <property type="project" value="GO_Central"/>
</dbReference>
<dbReference type="SUPFAM" id="SSF50729">
    <property type="entry name" value="PH domain-like"/>
    <property type="match status" value="1"/>
</dbReference>
<dbReference type="GO" id="GO:0048731">
    <property type="term" value="P:system development"/>
    <property type="evidence" value="ECO:0007669"/>
    <property type="project" value="UniProtKB-ARBA"/>
</dbReference>
<evidence type="ECO:0000313" key="10">
    <source>
        <dbReference type="Proteomes" id="UP000000305"/>
    </source>
</evidence>
<dbReference type="SUPFAM" id="SSF47031">
    <property type="entry name" value="Second domain of FERM"/>
    <property type="match status" value="1"/>
</dbReference>
<feature type="region of interest" description="Disordered" evidence="7">
    <location>
        <begin position="466"/>
        <end position="487"/>
    </location>
</feature>
<feature type="domain" description="FERM" evidence="8">
    <location>
        <begin position="37"/>
        <end position="321"/>
    </location>
</feature>
<dbReference type="Pfam" id="PF00373">
    <property type="entry name" value="FERM_M"/>
    <property type="match status" value="1"/>
</dbReference>
<dbReference type="InterPro" id="IPR035963">
    <property type="entry name" value="FERM_2"/>
</dbReference>
<dbReference type="PANTHER" id="PTHR23280:SF25">
    <property type="entry name" value="MOESIN_EZRIN_RADIXIN HOMOLOG 1"/>
    <property type="match status" value="1"/>
</dbReference>
<dbReference type="SMART" id="SM01196">
    <property type="entry name" value="FERM_C"/>
    <property type="match status" value="1"/>
</dbReference>
<evidence type="ECO:0000256" key="5">
    <source>
        <dbReference type="ARBA" id="ARBA00022949"/>
    </source>
</evidence>
<dbReference type="GO" id="GO:0005886">
    <property type="term" value="C:plasma membrane"/>
    <property type="evidence" value="ECO:0007669"/>
    <property type="project" value="UniProtKB-ARBA"/>
</dbReference>
<dbReference type="OrthoDB" id="6235974at2759"/>
<dbReference type="GO" id="GO:0005912">
    <property type="term" value="C:adherens junction"/>
    <property type="evidence" value="ECO:0007669"/>
    <property type="project" value="UniProtKB-SubCell"/>
</dbReference>
<feature type="compositionally biased region" description="Basic residues" evidence="7">
    <location>
        <begin position="1"/>
        <end position="11"/>
    </location>
</feature>
<dbReference type="InterPro" id="IPR014352">
    <property type="entry name" value="FERM/acyl-CoA-bd_prot_sf"/>
</dbReference>
<dbReference type="GO" id="GO:0009887">
    <property type="term" value="P:animal organ morphogenesis"/>
    <property type="evidence" value="ECO:0007669"/>
    <property type="project" value="UniProtKB-ARBA"/>
</dbReference>
<dbReference type="PRINTS" id="PR00935">
    <property type="entry name" value="BAND41"/>
</dbReference>
<dbReference type="Pfam" id="PF09379">
    <property type="entry name" value="FERM_N"/>
    <property type="match status" value="1"/>
</dbReference>
<evidence type="ECO:0000256" key="2">
    <source>
        <dbReference type="ARBA" id="ARBA00004536"/>
    </source>
</evidence>
<dbReference type="GO" id="GO:0005737">
    <property type="term" value="C:cytoplasm"/>
    <property type="evidence" value="ECO:0007669"/>
    <property type="project" value="UniProtKB-SubCell"/>
</dbReference>
<evidence type="ECO:0000313" key="9">
    <source>
        <dbReference type="EMBL" id="EFX73365.1"/>
    </source>
</evidence>
<dbReference type="STRING" id="6669.E9H4E1"/>
<accession>E9H4E1</accession>
<dbReference type="PROSITE" id="PS00660">
    <property type="entry name" value="FERM_1"/>
    <property type="match status" value="1"/>
</dbReference>
<dbReference type="eggNOG" id="KOG3530">
    <property type="taxonomic scope" value="Eukaryota"/>
</dbReference>
<dbReference type="Pfam" id="PF09380">
    <property type="entry name" value="FERM_C"/>
    <property type="match status" value="1"/>
</dbReference>
<dbReference type="CDD" id="cd13186">
    <property type="entry name" value="FERM_C_NBL4_NBL5"/>
    <property type="match status" value="1"/>
</dbReference>
<dbReference type="GO" id="GO:0008092">
    <property type="term" value="F:cytoskeletal protein binding"/>
    <property type="evidence" value="ECO:0007669"/>
    <property type="project" value="InterPro"/>
</dbReference>
<dbReference type="InterPro" id="IPR029071">
    <property type="entry name" value="Ubiquitin-like_domsf"/>
</dbReference>
<organism evidence="9 10">
    <name type="scientific">Daphnia pulex</name>
    <name type="common">Water flea</name>
    <dbReference type="NCBI Taxonomy" id="6669"/>
    <lineage>
        <taxon>Eukaryota</taxon>
        <taxon>Metazoa</taxon>
        <taxon>Ecdysozoa</taxon>
        <taxon>Arthropoda</taxon>
        <taxon>Crustacea</taxon>
        <taxon>Branchiopoda</taxon>
        <taxon>Diplostraca</taxon>
        <taxon>Cladocera</taxon>
        <taxon>Anomopoda</taxon>
        <taxon>Daphniidae</taxon>
        <taxon>Daphnia</taxon>
    </lineage>
</organism>
<feature type="compositionally biased region" description="Basic and acidic residues" evidence="7">
    <location>
        <begin position="468"/>
        <end position="482"/>
    </location>
</feature>
<keyword evidence="10" id="KW-1185">Reference proteome</keyword>
<dbReference type="InterPro" id="IPR014847">
    <property type="entry name" value="FA"/>
</dbReference>
<dbReference type="SUPFAM" id="SSF54236">
    <property type="entry name" value="Ubiquitin-like"/>
    <property type="match status" value="1"/>
</dbReference>
<protein>
    <recommendedName>
        <fullName evidence="3">Moesin/ezrin/radixin homolog 1</fullName>
    </recommendedName>
</protein>
<dbReference type="CDD" id="cd17108">
    <property type="entry name" value="FERM_F1_EPB41L5_like"/>
    <property type="match status" value="1"/>
</dbReference>
<feature type="compositionally biased region" description="Polar residues" evidence="7">
    <location>
        <begin position="694"/>
        <end position="706"/>
    </location>
</feature>
<dbReference type="InterPro" id="IPR019747">
    <property type="entry name" value="FERM_CS"/>
</dbReference>
<dbReference type="FunCoup" id="E9H4E1">
    <property type="interactions" value="77"/>
</dbReference>
<dbReference type="InterPro" id="IPR000798">
    <property type="entry name" value="Ez/rad/moesin-like"/>
</dbReference>
<dbReference type="KEGG" id="dpx:DAPPUDRAFT_307720"/>
<dbReference type="SMART" id="SM01195">
    <property type="entry name" value="FA"/>
    <property type="match status" value="1"/>
</dbReference>
<dbReference type="InterPro" id="IPR011993">
    <property type="entry name" value="PH-like_dom_sf"/>
</dbReference>
<proteinExistence type="predicted"/>
<dbReference type="FunFam" id="1.20.80.10:FF:000003">
    <property type="entry name" value="Tyrosine-protein phosphatase non-receptor type 4"/>
    <property type="match status" value="1"/>
</dbReference>
<dbReference type="AlphaFoldDB" id="E9H4E1"/>
<dbReference type="PROSITE" id="PS50057">
    <property type="entry name" value="FERM_3"/>
    <property type="match status" value="1"/>
</dbReference>
<dbReference type="CDD" id="cd14473">
    <property type="entry name" value="FERM_B-lobe"/>
    <property type="match status" value="1"/>
</dbReference>
<dbReference type="FunFam" id="3.10.20.90:FF:000024">
    <property type="entry name" value="Erythrocyte membrane protein band 4.1-like 5"/>
    <property type="match status" value="1"/>
</dbReference>
<feature type="region of interest" description="Disordered" evidence="7">
    <location>
        <begin position="1"/>
        <end position="28"/>
    </location>
</feature>
<evidence type="ECO:0000256" key="6">
    <source>
        <dbReference type="ARBA" id="ARBA00043944"/>
    </source>
</evidence>
<evidence type="ECO:0000256" key="4">
    <source>
        <dbReference type="ARBA" id="ARBA00022490"/>
    </source>
</evidence>
<evidence type="ECO:0000259" key="8">
    <source>
        <dbReference type="PROSITE" id="PS50057"/>
    </source>
</evidence>
<sequence>MLRFLSRRKSKSEKGLSSSTKNTAQTSQQVKPNKNLIVCKIIVLDGSDLTIELHKKAYGSELYEQVFYSLDLIEKDYFGLQYTDVNHVQHWLDPTKAIKKQVRIGPPYTLRLRVKFYSSEPNSLREELTRYQFFLQLKHDIQSGRLECPFDTAVQLAACSLQSELGDYDPAIHTPAFVSEFRFVPEQTEDMEIKIIEEYKKIRGQNPAQAELNYLNKGKWLEMYGVDMHTVLGKDSCEYSLGLTPTGILVFENHQKIGLFFWPKITKLDFKKKKLSVIVVEDDDEGREQEHTFVFRLHNEKAAKHLWKCAVEHHAFFRLKGPVKAHNTRQNFFRMGSRFRYSGRTEYQTTQTNRARRSVQFERRPSQRYARRQSHVVRERQQRDRTIEEVPAKGLSSSTIEPSNTSTAAGSQSVEPVYKPLADVDQDLIILDSSHEDSALSTNASNALIVGLSKSPQLHARALLKSPEANHKSRFKDQRQDDNGAAASMEDIEENRLDTLIKILAKESTSVQLEEANEKGKMELTSHSKLNSLLINIPNNQTHKSSNQGSAKPLAPEQLKCNILKARADEERKKTPVTVNLDVGNNSKHTDGGAIGSDFKISNSGSVGGVKNDFSNNVTTYVSVGGDKLTLTLHECDKTSDDSVAVSSNVATPSPTCLSQANSDPSPIESPAIPVTLTHFQQSVKGDLEKKTVPESNNPFRNSPASSPRLRTMSSKNPFAVDALNSNPFLLRLASPDLSSRATSSPITCEPPCPVELTTSQPMLDSSVADDLQAVGMLSDVVSSSPTQLSPWHVPESKPTSIVMKRTVVTEL</sequence>
<dbReference type="SMART" id="SM00295">
    <property type="entry name" value="B41"/>
    <property type="match status" value="1"/>
</dbReference>
<dbReference type="PANTHER" id="PTHR23280">
    <property type="entry name" value="4.1 G PROTEIN"/>
    <property type="match status" value="1"/>
</dbReference>
<dbReference type="EMBL" id="GL732591">
    <property type="protein sequence ID" value="EFX73365.1"/>
    <property type="molecule type" value="Genomic_DNA"/>
</dbReference>
<evidence type="ECO:0000256" key="1">
    <source>
        <dbReference type="ARBA" id="ARBA00004496"/>
    </source>
</evidence>
<dbReference type="Proteomes" id="UP000000305">
    <property type="component" value="Unassembled WGS sequence"/>
</dbReference>
<dbReference type="PRINTS" id="PR00661">
    <property type="entry name" value="ERMFAMILY"/>
</dbReference>
<feature type="compositionally biased region" description="Polar residues" evidence="7">
    <location>
        <begin position="15"/>
        <end position="28"/>
    </location>
</feature>
<evidence type="ECO:0000256" key="7">
    <source>
        <dbReference type="SAM" id="MobiDB-lite"/>
    </source>
</evidence>
<feature type="compositionally biased region" description="Basic and acidic residues" evidence="7">
    <location>
        <begin position="376"/>
        <end position="391"/>
    </location>
</feature>